<accession>A0A4P9UQI4</accession>
<dbReference type="PROSITE" id="PS51257">
    <property type="entry name" value="PROKAR_LIPOPROTEIN"/>
    <property type="match status" value="1"/>
</dbReference>
<dbReference type="SUPFAM" id="SSF54001">
    <property type="entry name" value="Cysteine proteinases"/>
    <property type="match status" value="1"/>
</dbReference>
<dbReference type="InterPro" id="IPR052062">
    <property type="entry name" value="Murein_DD/LD_carboxypeptidase"/>
</dbReference>
<name>A0A4P9UQI4_METBY</name>
<evidence type="ECO:0000256" key="5">
    <source>
        <dbReference type="ARBA" id="ARBA00022807"/>
    </source>
</evidence>
<comment type="similarity">
    <text evidence="1">Belongs to the peptidase C40 family.</text>
</comment>
<evidence type="ECO:0000259" key="6">
    <source>
        <dbReference type="PROSITE" id="PS51935"/>
    </source>
</evidence>
<protein>
    <recommendedName>
        <fullName evidence="6">NlpC/P60 domain-containing protein</fullName>
    </recommendedName>
</protein>
<evidence type="ECO:0000256" key="2">
    <source>
        <dbReference type="ARBA" id="ARBA00022670"/>
    </source>
</evidence>
<evidence type="ECO:0000313" key="8">
    <source>
        <dbReference type="Proteomes" id="UP000305881"/>
    </source>
</evidence>
<dbReference type="KEGG" id="mbur:EQU24_10015"/>
<dbReference type="OrthoDB" id="9807055at2"/>
<proteinExistence type="inferred from homology"/>
<dbReference type="GO" id="GO:0008234">
    <property type="term" value="F:cysteine-type peptidase activity"/>
    <property type="evidence" value="ECO:0007669"/>
    <property type="project" value="UniProtKB-KW"/>
</dbReference>
<sequence>MSLPMRFLIGDLKIIALVFALALLTACSGGQKRTASISLSGSEAALKQTLYGHYREWASIPYQYGGLSKSGIDCSGFVYLTFAKKLGVHLPRTSDRQAQTGKPIPQQQLRTGDLVFFNTGPQQHHVGIYIEQRRFLHVSTIKGVAISSLDNQYWSDRYWKSVRVLSS</sequence>
<dbReference type="InterPro" id="IPR038765">
    <property type="entry name" value="Papain-like_cys_pep_sf"/>
</dbReference>
<dbReference type="PANTHER" id="PTHR47360">
    <property type="entry name" value="MUREIN DD-ENDOPEPTIDASE MEPS/MUREIN LD-CARBOXYPEPTIDASE"/>
    <property type="match status" value="1"/>
</dbReference>
<evidence type="ECO:0000256" key="1">
    <source>
        <dbReference type="ARBA" id="ARBA00007074"/>
    </source>
</evidence>
<keyword evidence="5" id="KW-0788">Thiol protease</keyword>
<dbReference type="GO" id="GO:0006508">
    <property type="term" value="P:proteolysis"/>
    <property type="evidence" value="ECO:0007669"/>
    <property type="project" value="UniProtKB-KW"/>
</dbReference>
<reference evidence="8" key="1">
    <citation type="journal article" date="2019" name="J. Bacteriol.">
        <title>A Mutagenic Screen Identifies a TonB-Dependent Receptor Required for the Lanthanide Metal Switch in the Type I Methanotroph 'Methylotuvimicrobium buryatense' 5GB1C.</title>
        <authorList>
            <person name="Groom J.D."/>
            <person name="Ford S.M."/>
            <person name="Pesesky M.W."/>
            <person name="Lidstrom M.E."/>
        </authorList>
    </citation>
    <scope>NUCLEOTIDE SEQUENCE [LARGE SCALE GENOMIC DNA]</scope>
    <source>
        <strain evidence="8">5GB1C</strain>
    </source>
</reference>
<dbReference type="EMBL" id="CP035467">
    <property type="protein sequence ID" value="QCW82531.1"/>
    <property type="molecule type" value="Genomic_DNA"/>
</dbReference>
<dbReference type="STRING" id="675511.GCA_000341735_01039"/>
<dbReference type="Pfam" id="PF00877">
    <property type="entry name" value="NLPC_P60"/>
    <property type="match status" value="1"/>
</dbReference>
<dbReference type="AlphaFoldDB" id="A0A4P9UQI4"/>
<evidence type="ECO:0000313" key="7">
    <source>
        <dbReference type="EMBL" id="QCW82531.1"/>
    </source>
</evidence>
<dbReference type="InterPro" id="IPR000064">
    <property type="entry name" value="NLP_P60_dom"/>
</dbReference>
<keyword evidence="3" id="KW-0732">Signal</keyword>
<dbReference type="PROSITE" id="PS51935">
    <property type="entry name" value="NLPC_P60"/>
    <property type="match status" value="1"/>
</dbReference>
<evidence type="ECO:0000256" key="4">
    <source>
        <dbReference type="ARBA" id="ARBA00022801"/>
    </source>
</evidence>
<evidence type="ECO:0000256" key="3">
    <source>
        <dbReference type="ARBA" id="ARBA00022729"/>
    </source>
</evidence>
<dbReference type="Proteomes" id="UP000305881">
    <property type="component" value="Chromosome"/>
</dbReference>
<keyword evidence="2" id="KW-0645">Protease</keyword>
<keyword evidence="4" id="KW-0378">Hydrolase</keyword>
<dbReference type="Gene3D" id="3.90.1720.10">
    <property type="entry name" value="endopeptidase domain like (from Nostoc punctiforme)"/>
    <property type="match status" value="1"/>
</dbReference>
<feature type="domain" description="NlpC/P60" evidence="6">
    <location>
        <begin position="44"/>
        <end position="165"/>
    </location>
</feature>
<dbReference type="PANTHER" id="PTHR47360:SF1">
    <property type="entry name" value="ENDOPEPTIDASE NLPC-RELATED"/>
    <property type="match status" value="1"/>
</dbReference>
<gene>
    <name evidence="7" type="ORF">EQU24_10015</name>
</gene>
<organism evidence="7 8">
    <name type="scientific">Methylotuvimicrobium buryatense</name>
    <name type="common">Methylomicrobium buryatense</name>
    <dbReference type="NCBI Taxonomy" id="95641"/>
    <lineage>
        <taxon>Bacteria</taxon>
        <taxon>Pseudomonadati</taxon>
        <taxon>Pseudomonadota</taxon>
        <taxon>Gammaproteobacteria</taxon>
        <taxon>Methylococcales</taxon>
        <taxon>Methylococcaceae</taxon>
        <taxon>Methylotuvimicrobium</taxon>
    </lineage>
</organism>
<keyword evidence="8" id="KW-1185">Reference proteome</keyword>